<dbReference type="AlphaFoldDB" id="A0A9W7DYV2"/>
<evidence type="ECO:0000313" key="2">
    <source>
        <dbReference type="EMBL" id="GMH61609.1"/>
    </source>
</evidence>
<evidence type="ECO:0000313" key="3">
    <source>
        <dbReference type="Proteomes" id="UP001165082"/>
    </source>
</evidence>
<organism evidence="2 3">
    <name type="scientific">Triparma retinervis</name>
    <dbReference type="NCBI Taxonomy" id="2557542"/>
    <lineage>
        <taxon>Eukaryota</taxon>
        <taxon>Sar</taxon>
        <taxon>Stramenopiles</taxon>
        <taxon>Ochrophyta</taxon>
        <taxon>Bolidophyceae</taxon>
        <taxon>Parmales</taxon>
        <taxon>Triparmaceae</taxon>
        <taxon>Triparma</taxon>
    </lineage>
</organism>
<dbReference type="Pfam" id="PF04577">
    <property type="entry name" value="Glyco_transf_61"/>
    <property type="match status" value="1"/>
</dbReference>
<gene>
    <name evidence="2" type="ORF">TrRE_jg8477</name>
</gene>
<dbReference type="EMBL" id="BRXZ01002415">
    <property type="protein sequence ID" value="GMH61609.1"/>
    <property type="molecule type" value="Genomic_DNA"/>
</dbReference>
<sequence>MYKVRCNGALEHSIAVEAWSIPSCAKLTGDDWGLYDHVDKDAIEKYMQYMMKEGSEEEQQFDWNGPESQLCLLFAHSKPGELPMIEPKSFPSPPLSSISYISPFPGMKEKGRICFFERLLYHKRKWYFVVADDDSQKKLKECNTNAQKNLPGTKYEKVPFAVEVVTQAAMAALIVSSNTMEKVVNTTQVLINRFQPESHGHIIQDSIIPLHHLMVEVGISKRQGGDCNVILNDVIESDTTLSEALAAGPMMHDEWFKSVSPERRPMYIDEVDELLCPFQNHCVFSAFFTGYDDLNLLGPHLSSPTAISTNVDSDVDPVVFDHRSRVLFDFSREAVKNMLGSEVSRSLGNDASDDYGNGMIVVTLVQRRHSRIVVNLEDVKEEVRRVLFEDFAGDYEVNIVDPEDLDPASQVVLIRKSTMVIAVEGGMLDTLVYSRKNTVVVAWGRNPSLEMPEGGLVQFNDGKTPVVIHFWHELAFLNWARRPPEGLGMHVFPVFTPPGENYTVDVGGTAQAVRSGLEKLKAEHGERSGKLGTPHSSEIDSCLLAGFTFLYMPLSVSCCCVYFSSQTSAVGPGDVRLWAETFCDSFLGQVEQQQKAFLKKGDTIINVSGNDVSCGSSVIASVVVSTPEDCVSTLERGLTSRLSFALENNEAVAVPVSINGEEQRFYATRGDNHTYWAERFCAYYGIGGEDCVRGVVDEVEQRRVEQRVGGGGGSALTKAEGLKIEGLTRFQPKVKVKLFRFKPHNVTMVREWKLISEGVAAHPWVEGVGGESDNSDVSICMMPGDVDSELMLSESLFWCPPLRERMRRGRGGAGAGAGEEGTVVVLDMTDRPTLQYPVDVFDMEGEDVHYFKRSYVLRSSGISSKPPDMTLRRNFHPLPLGALESYFGGRQNIDRKGKGSWENRNFIVTCSIRPSSTSRLWVLDVMTRLTSGVKADRVFMGQVNDMSRDAMSDAYFDLLAQSQIIVTANPPSWEGDHRLWEALSSGAMVVIDRGSGWEGGGFGLEDGLVNGWNCVFYDMWDEGGLEEIMQEYVWGGEEGREKAKQIGERGRAWVKGQGGAARIEYILEKVGIVN</sequence>
<accession>A0A9W7DYV2</accession>
<feature type="domain" description="Glycosyltransferase 61 catalytic" evidence="1">
    <location>
        <begin position="360"/>
        <end position="441"/>
    </location>
</feature>
<dbReference type="Proteomes" id="UP001165082">
    <property type="component" value="Unassembled WGS sequence"/>
</dbReference>
<protein>
    <recommendedName>
        <fullName evidence="1">Glycosyltransferase 61 catalytic domain-containing protein</fullName>
    </recommendedName>
</protein>
<proteinExistence type="predicted"/>
<reference evidence="2" key="1">
    <citation type="submission" date="2022-07" db="EMBL/GenBank/DDBJ databases">
        <title>Genome analysis of Parmales, a sister group of diatoms, reveals the evolutionary specialization of diatoms from phago-mixotrophs to photoautotrophs.</title>
        <authorList>
            <person name="Ban H."/>
            <person name="Sato S."/>
            <person name="Yoshikawa S."/>
            <person name="Kazumasa Y."/>
            <person name="Nakamura Y."/>
            <person name="Ichinomiya M."/>
            <person name="Saitoh K."/>
            <person name="Sato N."/>
            <person name="Blanc-Mathieu R."/>
            <person name="Endo H."/>
            <person name="Kuwata A."/>
            <person name="Ogata H."/>
        </authorList>
    </citation>
    <scope>NUCLEOTIDE SEQUENCE</scope>
</reference>
<dbReference type="OrthoDB" id="193598at2759"/>
<dbReference type="InterPro" id="IPR049625">
    <property type="entry name" value="Glyco_transf_61_cat"/>
</dbReference>
<comment type="caution">
    <text evidence="2">The sequence shown here is derived from an EMBL/GenBank/DDBJ whole genome shotgun (WGS) entry which is preliminary data.</text>
</comment>
<keyword evidence="3" id="KW-1185">Reference proteome</keyword>
<evidence type="ECO:0000259" key="1">
    <source>
        <dbReference type="Pfam" id="PF04577"/>
    </source>
</evidence>
<name>A0A9W7DYV2_9STRA</name>
<dbReference type="GO" id="GO:0016757">
    <property type="term" value="F:glycosyltransferase activity"/>
    <property type="evidence" value="ECO:0007669"/>
    <property type="project" value="InterPro"/>
</dbReference>